<dbReference type="InterPro" id="IPR004156">
    <property type="entry name" value="OATP"/>
</dbReference>
<name>A0A7R9L438_9ACAR</name>
<dbReference type="OrthoDB" id="5062115at2759"/>
<evidence type="ECO:0000313" key="10">
    <source>
        <dbReference type="EMBL" id="CAD7634523.1"/>
    </source>
</evidence>
<feature type="transmembrane region" description="Helical" evidence="8">
    <location>
        <begin position="159"/>
        <end position="181"/>
    </location>
</feature>
<dbReference type="GO" id="GO:0006811">
    <property type="term" value="P:monoatomic ion transport"/>
    <property type="evidence" value="ECO:0007669"/>
    <property type="project" value="UniProtKB-KW"/>
</dbReference>
<dbReference type="PANTHER" id="PTHR11388:SF100">
    <property type="entry name" value="SOLUTE CARRIER ORGANIC ANION TRANSPORTER FAMILY MEMBER 4A1"/>
    <property type="match status" value="1"/>
</dbReference>
<keyword evidence="3" id="KW-1003">Cell membrane</keyword>
<keyword evidence="8" id="KW-0406">Ion transport</keyword>
<dbReference type="NCBIfam" id="TIGR00805">
    <property type="entry name" value="oat"/>
    <property type="match status" value="1"/>
</dbReference>
<keyword evidence="6 8" id="KW-0472">Membrane</keyword>
<comment type="similarity">
    <text evidence="2 8">Belongs to the organo anion transporter (TC 2.A.60) family.</text>
</comment>
<feature type="transmembrane region" description="Helical" evidence="8">
    <location>
        <begin position="7"/>
        <end position="29"/>
    </location>
</feature>
<evidence type="ECO:0000256" key="8">
    <source>
        <dbReference type="RuleBase" id="RU362056"/>
    </source>
</evidence>
<evidence type="ECO:0000256" key="4">
    <source>
        <dbReference type="ARBA" id="ARBA00022692"/>
    </source>
</evidence>
<dbReference type="Gene3D" id="1.20.1250.20">
    <property type="entry name" value="MFS general substrate transporter like domains"/>
    <property type="match status" value="1"/>
</dbReference>
<evidence type="ECO:0000256" key="2">
    <source>
        <dbReference type="ARBA" id="ARBA00009657"/>
    </source>
</evidence>
<keyword evidence="7" id="KW-1015">Disulfide bond</keyword>
<keyword evidence="11" id="KW-1185">Reference proteome</keyword>
<keyword evidence="8" id="KW-0813">Transport</keyword>
<evidence type="ECO:0000313" key="11">
    <source>
        <dbReference type="Proteomes" id="UP000759131"/>
    </source>
</evidence>
<dbReference type="GO" id="GO:0043252">
    <property type="term" value="P:sodium-independent organic anion transport"/>
    <property type="evidence" value="ECO:0007669"/>
    <property type="project" value="TreeGrafter"/>
</dbReference>
<feature type="transmembrane region" description="Helical" evidence="8">
    <location>
        <begin position="300"/>
        <end position="323"/>
    </location>
</feature>
<dbReference type="EMBL" id="OC869381">
    <property type="protein sequence ID" value="CAD7634523.1"/>
    <property type="molecule type" value="Genomic_DNA"/>
</dbReference>
<dbReference type="AlphaFoldDB" id="A0A7R9L438"/>
<dbReference type="PROSITE" id="PS51465">
    <property type="entry name" value="KAZAL_2"/>
    <property type="match status" value="1"/>
</dbReference>
<dbReference type="Pfam" id="PF03137">
    <property type="entry name" value="OATP"/>
    <property type="match status" value="1"/>
</dbReference>
<feature type="transmembrane region" description="Helical" evidence="8">
    <location>
        <begin position="270"/>
        <end position="293"/>
    </location>
</feature>
<comment type="subcellular location">
    <subcellularLocation>
        <location evidence="1 8">Cell membrane</location>
        <topology evidence="1 8">Multi-pass membrane protein</topology>
    </subcellularLocation>
</comment>
<feature type="transmembrane region" description="Helical" evidence="8">
    <location>
        <begin position="473"/>
        <end position="498"/>
    </location>
</feature>
<keyword evidence="5 8" id="KW-1133">Transmembrane helix</keyword>
<dbReference type="SUPFAM" id="SSF103473">
    <property type="entry name" value="MFS general substrate transporter"/>
    <property type="match status" value="1"/>
</dbReference>
<dbReference type="GO" id="GO:0015347">
    <property type="term" value="F:sodium-independent organic anion transmembrane transporter activity"/>
    <property type="evidence" value="ECO:0007669"/>
    <property type="project" value="TreeGrafter"/>
</dbReference>
<dbReference type="InterPro" id="IPR036058">
    <property type="entry name" value="Kazal_dom_sf"/>
</dbReference>
<reference evidence="10" key="1">
    <citation type="submission" date="2020-11" db="EMBL/GenBank/DDBJ databases">
        <authorList>
            <person name="Tran Van P."/>
        </authorList>
    </citation>
    <scope>NUCLEOTIDE SEQUENCE</scope>
</reference>
<evidence type="ECO:0000256" key="1">
    <source>
        <dbReference type="ARBA" id="ARBA00004651"/>
    </source>
</evidence>
<organism evidence="10">
    <name type="scientific">Medioppia subpectinata</name>
    <dbReference type="NCBI Taxonomy" id="1979941"/>
    <lineage>
        <taxon>Eukaryota</taxon>
        <taxon>Metazoa</taxon>
        <taxon>Ecdysozoa</taxon>
        <taxon>Arthropoda</taxon>
        <taxon>Chelicerata</taxon>
        <taxon>Arachnida</taxon>
        <taxon>Acari</taxon>
        <taxon>Acariformes</taxon>
        <taxon>Sarcoptiformes</taxon>
        <taxon>Oribatida</taxon>
        <taxon>Brachypylina</taxon>
        <taxon>Oppioidea</taxon>
        <taxon>Oppiidae</taxon>
        <taxon>Medioppia</taxon>
    </lineage>
</organism>
<protein>
    <recommendedName>
        <fullName evidence="8">Solute carrier organic anion transporter family member</fullName>
    </recommendedName>
</protein>
<accession>A0A7R9L438</accession>
<keyword evidence="4 8" id="KW-0812">Transmembrane</keyword>
<dbReference type="Proteomes" id="UP000759131">
    <property type="component" value="Unassembled WGS sequence"/>
</dbReference>
<dbReference type="EMBL" id="CAJPIZ010014806">
    <property type="protein sequence ID" value="CAG2114953.1"/>
    <property type="molecule type" value="Genomic_DNA"/>
</dbReference>
<feature type="transmembrane region" description="Helical" evidence="8">
    <location>
        <begin position="528"/>
        <end position="550"/>
    </location>
</feature>
<feature type="transmembrane region" description="Helical" evidence="8">
    <location>
        <begin position="436"/>
        <end position="461"/>
    </location>
</feature>
<feature type="transmembrane region" description="Helical" evidence="8">
    <location>
        <begin position="233"/>
        <end position="255"/>
    </location>
</feature>
<feature type="transmembrane region" description="Helical" evidence="8">
    <location>
        <begin position="35"/>
        <end position="56"/>
    </location>
</feature>
<dbReference type="InterPro" id="IPR036259">
    <property type="entry name" value="MFS_trans_sf"/>
</dbReference>
<dbReference type="InterPro" id="IPR002350">
    <property type="entry name" value="Kazal_dom"/>
</dbReference>
<dbReference type="Pfam" id="PF07648">
    <property type="entry name" value="Kazal_2"/>
    <property type="match status" value="1"/>
</dbReference>
<sequence length="592" mass="65057">MKSTESGLIAGGYDVGAFLLLAPISYFGGTRSKPLFISAGILVMGVGALVFSLPYFTSGRYEFSEEIDSICSNSLANNSTSPAFCSKDVNQNLSNYKWIFFLGQFLHGVGGIFYSMAIVGPAVGYVFGGQMLKWLYVDWIAVDPQELGLSNTSPVWVGAWYIVFIIGFILSLIIFFPISLFPKELPETKKIRTQKVSEAHSIHANTDAVVNKNFGHSIKDLPKSLMILLRNPTFMFLNLTGASEGMVLSALASFLPKIIEQQFSLATSTAALMVGIVSIPGAGGGTFLGGYIVNRYDLKCAAIIKFCIICSMISICLSSAFLISCPNVNFAGLTNAYPNQKSDILSIESECNSNCLCSPYHYDPVCGLNNQMYYSACYAGCRQVSISADSKHYSDCLCLQPLINNSQHLNLMSSQSNGHSFKIEAKRNKCESECNLLPYFLFMIFLCEFFAFLIAMPSLTATLRCVADSQKSFALGIQWIGVRILGTIPAPLIFGSLIDLSCILWQKTCDKSSGACLVYDNQLMATNILGIVFFLKVLSFIFLFFSWFLYKSPQTEANTDHPLDHINPDLRLSAQQITCCPKLNINDNSTKL</sequence>
<feature type="domain" description="Kazal-like" evidence="9">
    <location>
        <begin position="345"/>
        <end position="397"/>
    </location>
</feature>
<evidence type="ECO:0000256" key="5">
    <source>
        <dbReference type="ARBA" id="ARBA00022989"/>
    </source>
</evidence>
<evidence type="ECO:0000256" key="7">
    <source>
        <dbReference type="ARBA" id="ARBA00023157"/>
    </source>
</evidence>
<comment type="caution">
    <text evidence="8">Lacks conserved residue(s) required for the propagation of feature annotation.</text>
</comment>
<evidence type="ECO:0000256" key="3">
    <source>
        <dbReference type="ARBA" id="ARBA00022475"/>
    </source>
</evidence>
<gene>
    <name evidence="10" type="ORF">OSB1V03_LOCUS14919</name>
</gene>
<feature type="transmembrane region" description="Helical" evidence="8">
    <location>
        <begin position="105"/>
        <end position="127"/>
    </location>
</feature>
<evidence type="ECO:0000259" key="9">
    <source>
        <dbReference type="PROSITE" id="PS51465"/>
    </source>
</evidence>
<dbReference type="GO" id="GO:0016323">
    <property type="term" value="C:basolateral plasma membrane"/>
    <property type="evidence" value="ECO:0007669"/>
    <property type="project" value="TreeGrafter"/>
</dbReference>
<proteinExistence type="inferred from homology"/>
<evidence type="ECO:0000256" key="6">
    <source>
        <dbReference type="ARBA" id="ARBA00023136"/>
    </source>
</evidence>
<dbReference type="PANTHER" id="PTHR11388">
    <property type="entry name" value="ORGANIC ANION TRANSPORTER"/>
    <property type="match status" value="1"/>
</dbReference>
<dbReference type="SUPFAM" id="SSF100895">
    <property type="entry name" value="Kazal-type serine protease inhibitors"/>
    <property type="match status" value="1"/>
</dbReference>